<reference evidence="8" key="1">
    <citation type="submission" date="2019-03" db="EMBL/GenBank/DDBJ databases">
        <title>Snf2 controls pulcherriminic acid biosynthesis and connects pigmentation and antifungal activity of the yeast Metschnikowia pulcherrima.</title>
        <authorList>
            <person name="Gore-Lloyd D."/>
            <person name="Sumann I."/>
            <person name="Brachmann A.O."/>
            <person name="Schneeberger K."/>
            <person name="Ortiz-Merino R.A."/>
            <person name="Moreno-Beltran M."/>
            <person name="Schlaefli M."/>
            <person name="Kirner P."/>
            <person name="Santos Kron A."/>
            <person name="Wolfe K.H."/>
            <person name="Piel J."/>
            <person name="Ahrens C.H."/>
            <person name="Henk D."/>
            <person name="Freimoser F.M."/>
        </authorList>
    </citation>
    <scope>NUCLEOTIDE SEQUENCE [LARGE SCALE GENOMIC DNA]</scope>
    <source>
        <strain evidence="8">APC 1.2</strain>
    </source>
</reference>
<evidence type="ECO:0000259" key="6">
    <source>
        <dbReference type="PROSITE" id="PS50970"/>
    </source>
</evidence>
<keyword evidence="1 5" id="KW-0489">Methyltransferase</keyword>
<dbReference type="GO" id="GO:0032259">
    <property type="term" value="P:methylation"/>
    <property type="evidence" value="ECO:0007669"/>
    <property type="project" value="UniProtKB-KW"/>
</dbReference>
<comment type="cofactor">
    <cofactor evidence="5">
        <name>Zn(2+)</name>
        <dbReference type="ChEBI" id="CHEBI:29105"/>
    </cofactor>
</comment>
<feature type="binding site" evidence="5">
    <location>
        <position position="239"/>
    </location>
    <ligand>
        <name>Zn(2+)</name>
        <dbReference type="ChEBI" id="CHEBI:29105"/>
    </ligand>
</feature>
<evidence type="ECO:0000256" key="5">
    <source>
        <dbReference type="PROSITE-ProRule" id="PRU00333"/>
    </source>
</evidence>
<gene>
    <name evidence="7" type="primary">MPUL0A04640</name>
    <name evidence="7" type="ORF">METSCH_A04640</name>
</gene>
<evidence type="ECO:0000256" key="3">
    <source>
        <dbReference type="ARBA" id="ARBA00022723"/>
    </source>
</evidence>
<dbReference type="Pfam" id="PF02574">
    <property type="entry name" value="S-methyl_trans"/>
    <property type="match status" value="1"/>
</dbReference>
<evidence type="ECO:0000256" key="2">
    <source>
        <dbReference type="ARBA" id="ARBA00022679"/>
    </source>
</evidence>
<dbReference type="InterPro" id="IPR003726">
    <property type="entry name" value="HCY_dom"/>
</dbReference>
<proteinExistence type="predicted"/>
<feature type="binding site" evidence="5">
    <location>
        <position position="312"/>
    </location>
    <ligand>
        <name>Zn(2+)</name>
        <dbReference type="ChEBI" id="CHEBI:29105"/>
    </ligand>
</feature>
<name>A0A4P6XH98_9ASCO</name>
<dbReference type="Gene3D" id="3.20.20.330">
    <property type="entry name" value="Homocysteine-binding-like domain"/>
    <property type="match status" value="1"/>
</dbReference>
<dbReference type="Proteomes" id="UP000292447">
    <property type="component" value="Chromosome I"/>
</dbReference>
<dbReference type="InterPro" id="IPR036589">
    <property type="entry name" value="HCY_dom_sf"/>
</dbReference>
<dbReference type="PROSITE" id="PS50970">
    <property type="entry name" value="HCY"/>
    <property type="match status" value="1"/>
</dbReference>
<sequence>MTLKEVLSRKVLVQDGSMGMQLESILPLDHPLSVKGSPLWSTKLLLADPSYITQVHKSYVDVGCEMLITSTYQASKSTLEKHANMSFDEVKKVWQKSVDCAKEAIATSNRKDKIYIAGSIGPYGAFLANGAEYSGDYGGKTPTELAEYHTDLVKFYVENPDVDVIAFETIPNFDEVKGLLQLVHDLYSDSYGKEFYLDFSCKDEATLVDGTPLSEVIDYIISQNTGFLSKFFIGTGCNCVAYEIVGGVVNTVNTACKQRNVEPFNLIVYPNLGFNNDMSDPSKYGFRSDTGGWRRAVEEWTKIPNIRIIGGCCSTGPEEVAIIHDVINSKQV</sequence>
<dbReference type="SUPFAM" id="SSF82282">
    <property type="entry name" value="Homocysteine S-methyltransferase"/>
    <property type="match status" value="1"/>
</dbReference>
<dbReference type="InterPro" id="IPR051486">
    <property type="entry name" value="Hcy_S-methyltransferase"/>
</dbReference>
<feature type="domain" description="Hcy-binding" evidence="6">
    <location>
        <begin position="1"/>
        <end position="327"/>
    </location>
</feature>
<evidence type="ECO:0000256" key="1">
    <source>
        <dbReference type="ARBA" id="ARBA00022603"/>
    </source>
</evidence>
<accession>A0A4P6XH98</accession>
<dbReference type="GO" id="GO:0008898">
    <property type="term" value="F:S-adenosylmethionine-homocysteine S-methyltransferase activity"/>
    <property type="evidence" value="ECO:0007669"/>
    <property type="project" value="TreeGrafter"/>
</dbReference>
<evidence type="ECO:0000313" key="7">
    <source>
        <dbReference type="EMBL" id="QBM85835.1"/>
    </source>
</evidence>
<dbReference type="PANTHER" id="PTHR46015">
    <property type="entry name" value="ZGC:172121"/>
    <property type="match status" value="1"/>
</dbReference>
<organism evidence="7 8">
    <name type="scientific">Metschnikowia aff. pulcherrima</name>
    <dbReference type="NCBI Taxonomy" id="2163413"/>
    <lineage>
        <taxon>Eukaryota</taxon>
        <taxon>Fungi</taxon>
        <taxon>Dikarya</taxon>
        <taxon>Ascomycota</taxon>
        <taxon>Saccharomycotina</taxon>
        <taxon>Pichiomycetes</taxon>
        <taxon>Metschnikowiaceae</taxon>
        <taxon>Metschnikowia</taxon>
    </lineage>
</organism>
<dbReference type="EMBL" id="CP034456">
    <property type="protein sequence ID" value="QBM85835.1"/>
    <property type="molecule type" value="Genomic_DNA"/>
</dbReference>
<evidence type="ECO:0000313" key="8">
    <source>
        <dbReference type="Proteomes" id="UP000292447"/>
    </source>
</evidence>
<protein>
    <submittedName>
        <fullName evidence="7">Homocysteine S-methyltransferase</fullName>
    </submittedName>
</protein>
<dbReference type="GO" id="GO:0009086">
    <property type="term" value="P:methionine biosynthetic process"/>
    <property type="evidence" value="ECO:0007669"/>
    <property type="project" value="TreeGrafter"/>
</dbReference>
<feature type="binding site" evidence="5">
    <location>
        <position position="313"/>
    </location>
    <ligand>
        <name>Zn(2+)</name>
        <dbReference type="ChEBI" id="CHEBI:29105"/>
    </ligand>
</feature>
<keyword evidence="8" id="KW-1185">Reference proteome</keyword>
<dbReference type="GO" id="GO:0046872">
    <property type="term" value="F:metal ion binding"/>
    <property type="evidence" value="ECO:0007669"/>
    <property type="project" value="UniProtKB-KW"/>
</dbReference>
<dbReference type="NCBIfam" id="NF007020">
    <property type="entry name" value="PRK09485.1"/>
    <property type="match status" value="1"/>
</dbReference>
<evidence type="ECO:0000256" key="4">
    <source>
        <dbReference type="ARBA" id="ARBA00022833"/>
    </source>
</evidence>
<keyword evidence="3 5" id="KW-0479">Metal-binding</keyword>
<keyword evidence="4 5" id="KW-0862">Zinc</keyword>
<dbReference type="STRING" id="2163413.A0A4P6XH98"/>
<keyword evidence="2 5" id="KW-0808">Transferase</keyword>
<dbReference type="PANTHER" id="PTHR46015:SF1">
    <property type="entry name" value="HOMOCYSTEINE S-METHYLTRANSFERASE-LIKE ISOFORM 1"/>
    <property type="match status" value="1"/>
</dbReference>
<dbReference type="AlphaFoldDB" id="A0A4P6XH98"/>
<dbReference type="GO" id="GO:0033528">
    <property type="term" value="P:S-methylmethionine cycle"/>
    <property type="evidence" value="ECO:0007669"/>
    <property type="project" value="TreeGrafter"/>
</dbReference>